<evidence type="ECO:0000313" key="4">
    <source>
        <dbReference type="Proteomes" id="UP001176059"/>
    </source>
</evidence>
<dbReference type="SUPFAM" id="SSF57959">
    <property type="entry name" value="Leucine zipper domain"/>
    <property type="match status" value="1"/>
</dbReference>
<protein>
    <recommendedName>
        <fullName evidence="5">BZIP domain-containing protein</fullName>
    </recommendedName>
</protein>
<feature type="region of interest" description="Disordered" evidence="2">
    <location>
        <begin position="140"/>
        <end position="192"/>
    </location>
</feature>
<reference evidence="3" key="2">
    <citation type="journal article" date="2023" name="Proc. Natl. Acad. Sci. U.S.A.">
        <title>A global phylogenomic analysis of the shiitake genus Lentinula.</title>
        <authorList>
            <person name="Sierra-Patev S."/>
            <person name="Min B."/>
            <person name="Naranjo-Ortiz M."/>
            <person name="Looney B."/>
            <person name="Konkel Z."/>
            <person name="Slot J.C."/>
            <person name="Sakamoto Y."/>
            <person name="Steenwyk J.L."/>
            <person name="Rokas A."/>
            <person name="Carro J."/>
            <person name="Camarero S."/>
            <person name="Ferreira P."/>
            <person name="Molpeceres G."/>
            <person name="Ruiz-Duenas F.J."/>
            <person name="Serrano A."/>
            <person name="Henrissat B."/>
            <person name="Drula E."/>
            <person name="Hughes K.W."/>
            <person name="Mata J.L."/>
            <person name="Ishikawa N.K."/>
            <person name="Vargas-Isla R."/>
            <person name="Ushijima S."/>
            <person name="Smith C.A."/>
            <person name="Donoghue J."/>
            <person name="Ahrendt S."/>
            <person name="Andreopoulos W."/>
            <person name="He G."/>
            <person name="LaButti K."/>
            <person name="Lipzen A."/>
            <person name="Ng V."/>
            <person name="Riley R."/>
            <person name="Sandor L."/>
            <person name="Barry K."/>
            <person name="Martinez A.T."/>
            <person name="Xiao Y."/>
            <person name="Gibbons J.G."/>
            <person name="Terashima K."/>
            <person name="Grigoriev I.V."/>
            <person name="Hibbett D."/>
        </authorList>
    </citation>
    <scope>NUCLEOTIDE SEQUENCE</scope>
    <source>
        <strain evidence="3">ET3784</strain>
    </source>
</reference>
<gene>
    <name evidence="3" type="ORF">DFJ43DRAFT_465175</name>
</gene>
<evidence type="ECO:0000256" key="1">
    <source>
        <dbReference type="SAM" id="Coils"/>
    </source>
</evidence>
<sequence length="258" mass="29841">MTGRAAPPKDQWQYFPFTTDISINEDVKYKSFDEISILLFPVLILFNPSCTSSPNNMYSDSYYYTSNARHDTHFSNDPQVRRLSMGDTNHTFIEDHDWHENHYLGIQTPLSGTPTSMVDYSYHADTGHSWQLPLSARPTSGAPISHAISSPSNSQLSSLRELELSSRASAHVDDFDDPVPVPPLPPNATKEQKRTWTKKKNIRSAKLSRIRRLRYTKQLEEELEKLKQETERWRTRAETLRQLSIIHDIFYPPFAVWD</sequence>
<dbReference type="EMBL" id="JANVFO010000035">
    <property type="protein sequence ID" value="KAJ3730083.1"/>
    <property type="molecule type" value="Genomic_DNA"/>
</dbReference>
<evidence type="ECO:0000256" key="2">
    <source>
        <dbReference type="SAM" id="MobiDB-lite"/>
    </source>
</evidence>
<feature type="compositionally biased region" description="Low complexity" evidence="2">
    <location>
        <begin position="149"/>
        <end position="169"/>
    </location>
</feature>
<feature type="coiled-coil region" evidence="1">
    <location>
        <begin position="212"/>
        <end position="243"/>
    </location>
</feature>
<comment type="caution">
    <text evidence="3">The sequence shown here is derived from an EMBL/GenBank/DDBJ whole genome shotgun (WGS) entry which is preliminary data.</text>
</comment>
<organism evidence="3 4">
    <name type="scientific">Lentinula guzmanii</name>
    <dbReference type="NCBI Taxonomy" id="2804957"/>
    <lineage>
        <taxon>Eukaryota</taxon>
        <taxon>Fungi</taxon>
        <taxon>Dikarya</taxon>
        <taxon>Basidiomycota</taxon>
        <taxon>Agaricomycotina</taxon>
        <taxon>Agaricomycetes</taxon>
        <taxon>Agaricomycetidae</taxon>
        <taxon>Agaricales</taxon>
        <taxon>Marasmiineae</taxon>
        <taxon>Omphalotaceae</taxon>
        <taxon>Lentinula</taxon>
    </lineage>
</organism>
<keyword evidence="1" id="KW-0175">Coiled coil</keyword>
<keyword evidence="4" id="KW-1185">Reference proteome</keyword>
<evidence type="ECO:0008006" key="5">
    <source>
        <dbReference type="Google" id="ProtNLM"/>
    </source>
</evidence>
<dbReference type="Proteomes" id="UP001176059">
    <property type="component" value="Unassembled WGS sequence"/>
</dbReference>
<dbReference type="InterPro" id="IPR046347">
    <property type="entry name" value="bZIP_sf"/>
</dbReference>
<evidence type="ECO:0000313" key="3">
    <source>
        <dbReference type="EMBL" id="KAJ3730083.1"/>
    </source>
</evidence>
<dbReference type="AlphaFoldDB" id="A0AA38MYN5"/>
<name>A0AA38MYN5_9AGAR</name>
<reference evidence="3" key="1">
    <citation type="submission" date="2022-08" db="EMBL/GenBank/DDBJ databases">
        <authorList>
            <consortium name="DOE Joint Genome Institute"/>
            <person name="Min B."/>
            <person name="Sierra-Patev S."/>
            <person name="Naranjo-Ortiz M."/>
            <person name="Looney B."/>
            <person name="Konkel Z."/>
            <person name="Slot J.C."/>
            <person name="Sakamoto Y."/>
            <person name="Steenwyk J.L."/>
            <person name="Rokas A."/>
            <person name="Carro J."/>
            <person name="Camarero S."/>
            <person name="Ferreira P."/>
            <person name="Molpeceres G."/>
            <person name="Ruiz-duenas F.J."/>
            <person name="Serrano A."/>
            <person name="Henrissat B."/>
            <person name="Drula E."/>
            <person name="Hughes K.W."/>
            <person name="Mata J.L."/>
            <person name="Ishikawa N.K."/>
            <person name="Vargas-Isla R."/>
            <person name="Ushijima S."/>
            <person name="Smith C.A."/>
            <person name="Ahrendt S."/>
            <person name="Andreopoulos W."/>
            <person name="He G."/>
            <person name="LaButti K."/>
            <person name="Lipzen A."/>
            <person name="Ng V."/>
            <person name="Riley R."/>
            <person name="Sandor L."/>
            <person name="Barry K."/>
            <person name="Martinez A.T."/>
            <person name="Xiao Y."/>
            <person name="Gibbons J.G."/>
            <person name="Terashima K."/>
            <person name="Hibbett D.S."/>
            <person name="Grigoriev I.V."/>
        </authorList>
    </citation>
    <scope>NUCLEOTIDE SEQUENCE</scope>
    <source>
        <strain evidence="3">ET3784</strain>
    </source>
</reference>
<accession>A0AA38MYN5</accession>
<proteinExistence type="predicted"/>
<dbReference type="GO" id="GO:0003700">
    <property type="term" value="F:DNA-binding transcription factor activity"/>
    <property type="evidence" value="ECO:0007669"/>
    <property type="project" value="InterPro"/>
</dbReference>